<name>A0ACC0CF96_CATRO</name>
<keyword evidence="2" id="KW-1185">Reference proteome</keyword>
<proteinExistence type="predicted"/>
<evidence type="ECO:0000313" key="2">
    <source>
        <dbReference type="Proteomes" id="UP001060085"/>
    </source>
</evidence>
<dbReference type="EMBL" id="CM044701">
    <property type="protein sequence ID" value="KAI5683565.1"/>
    <property type="molecule type" value="Genomic_DNA"/>
</dbReference>
<organism evidence="1 2">
    <name type="scientific">Catharanthus roseus</name>
    <name type="common">Madagascar periwinkle</name>
    <name type="synonym">Vinca rosea</name>
    <dbReference type="NCBI Taxonomy" id="4058"/>
    <lineage>
        <taxon>Eukaryota</taxon>
        <taxon>Viridiplantae</taxon>
        <taxon>Streptophyta</taxon>
        <taxon>Embryophyta</taxon>
        <taxon>Tracheophyta</taxon>
        <taxon>Spermatophyta</taxon>
        <taxon>Magnoliopsida</taxon>
        <taxon>eudicotyledons</taxon>
        <taxon>Gunneridae</taxon>
        <taxon>Pentapetalae</taxon>
        <taxon>asterids</taxon>
        <taxon>lamiids</taxon>
        <taxon>Gentianales</taxon>
        <taxon>Apocynaceae</taxon>
        <taxon>Rauvolfioideae</taxon>
        <taxon>Vinceae</taxon>
        <taxon>Catharanthinae</taxon>
        <taxon>Catharanthus</taxon>
    </lineage>
</organism>
<dbReference type="Proteomes" id="UP001060085">
    <property type="component" value="Linkage Group LG01"/>
</dbReference>
<sequence length="149" mass="17592">MFSRRCFGGKRKKGRSTSDLSQDCLGSPPPPKFSFLLWLAVLDRHPTKDRLLFLDIDKSCNLCSRQEENLSHLFFACPFAADIWKSIKEWAGLRRDMSTISSSLKWLLKENRWISWKSTWRKLCFAATLYYVWKCRNCVIFESQEPDRD</sequence>
<evidence type="ECO:0000313" key="1">
    <source>
        <dbReference type="EMBL" id="KAI5683565.1"/>
    </source>
</evidence>
<accession>A0ACC0CF96</accession>
<protein>
    <submittedName>
        <fullName evidence="1">Uncharacterized protein</fullName>
    </submittedName>
</protein>
<gene>
    <name evidence="1" type="ORF">M9H77_04793</name>
</gene>
<reference evidence="2" key="1">
    <citation type="journal article" date="2023" name="Nat. Plants">
        <title>Single-cell RNA sequencing provides a high-resolution roadmap for understanding the multicellular compartmentation of specialized metabolism.</title>
        <authorList>
            <person name="Sun S."/>
            <person name="Shen X."/>
            <person name="Li Y."/>
            <person name="Li Y."/>
            <person name="Wang S."/>
            <person name="Li R."/>
            <person name="Zhang H."/>
            <person name="Shen G."/>
            <person name="Guo B."/>
            <person name="Wei J."/>
            <person name="Xu J."/>
            <person name="St-Pierre B."/>
            <person name="Chen S."/>
            <person name="Sun C."/>
        </authorList>
    </citation>
    <scope>NUCLEOTIDE SEQUENCE [LARGE SCALE GENOMIC DNA]</scope>
</reference>
<comment type="caution">
    <text evidence="1">The sequence shown here is derived from an EMBL/GenBank/DDBJ whole genome shotgun (WGS) entry which is preliminary data.</text>
</comment>